<dbReference type="GO" id="GO:0016020">
    <property type="term" value="C:membrane"/>
    <property type="evidence" value="ECO:0007669"/>
    <property type="project" value="InterPro"/>
</dbReference>
<comment type="caution">
    <text evidence="2">The sequence shown here is derived from an EMBL/GenBank/DDBJ whole genome shotgun (WGS) entry which is preliminary data.</text>
</comment>
<dbReference type="InterPro" id="IPR000421">
    <property type="entry name" value="FA58C"/>
</dbReference>
<proteinExistence type="predicted"/>
<dbReference type="InterPro" id="IPR013783">
    <property type="entry name" value="Ig-like_fold"/>
</dbReference>
<keyword evidence="1" id="KW-1015">Disulfide bond</keyword>
<gene>
    <name evidence="2" type="ORF">PACLA_8A047444</name>
</gene>
<dbReference type="AlphaFoldDB" id="A0A7D9K6F0"/>
<dbReference type="Pfam" id="PF00754">
    <property type="entry name" value="F5_F8_type_C"/>
    <property type="match status" value="1"/>
</dbReference>
<sequence>HDVSLSNSSLPYEGLVQITTDSGTKNVCWESLQQNHRAKETVCRHLGYSYGAYFLVKITTPPDAKNATFSGSFDCSYRDRYLSQCSINSSASESCSELAYIQCGQWVYHKRKYKPLLQDKRRFPDSSFSASASSEGHSAFDARISSGSSWCAPVSNDTHYLQVDLGKQYEISYLVTYGDSTSPKWVTTYILHYTIDLNWKTKGIRRGNKNAYDLAAWEYLYYIYARALRFIPLTYVGQPCMRIEIWGRTMLPDEPTNLTVTNITSRSAEISWLDPKNRGIYGLSRFRIKLKKENSLISVSITGKVNEYKINNLTPYTTYEIYVAAGSYSSFRFGEFGEESITSFLTSEVAPSGPPLNITTTSRSASSLSFTWDPPDTTKQNGVIISYTACVSHSENGACFQTFVTSERKWLVGNLNPLTRYYVRILASTKVGHGNYSESEGFFTNGKPAEEAIAETSSTLTFSLKIPSKTFVYFYVVALKLKDGKEPASSDSYEDNELVTYAEAEKSSNPKPYIAAVVTSSGVDGNMFVLGDGRNTDDSTSRKRRSTTSDYFNGPLEPVTSYSVFQRIIINEMGEYYSTDWSPPSKTSEDT</sequence>
<dbReference type="PANTHER" id="PTHR46957">
    <property type="entry name" value="CYTOKINE RECEPTOR"/>
    <property type="match status" value="1"/>
</dbReference>
<dbReference type="InterPro" id="IPR001190">
    <property type="entry name" value="SRCR"/>
</dbReference>
<dbReference type="InterPro" id="IPR050713">
    <property type="entry name" value="RTP_Phos/Ushers"/>
</dbReference>
<dbReference type="Gene3D" id="2.60.120.260">
    <property type="entry name" value="Galactose-binding domain-like"/>
    <property type="match status" value="1"/>
</dbReference>
<dbReference type="PROSITE" id="PS50287">
    <property type="entry name" value="SRCR_2"/>
    <property type="match status" value="1"/>
</dbReference>
<dbReference type="InterPro" id="IPR003961">
    <property type="entry name" value="FN3_dom"/>
</dbReference>
<dbReference type="Gene3D" id="2.60.40.10">
    <property type="entry name" value="Immunoglobulins"/>
    <property type="match status" value="2"/>
</dbReference>
<dbReference type="InterPro" id="IPR036772">
    <property type="entry name" value="SRCR-like_dom_sf"/>
</dbReference>
<dbReference type="SMART" id="SM00060">
    <property type="entry name" value="FN3"/>
    <property type="match status" value="2"/>
</dbReference>
<dbReference type="InterPro" id="IPR036116">
    <property type="entry name" value="FN3_sf"/>
</dbReference>
<comment type="caution">
    <text evidence="1">Lacks conserved residue(s) required for the propagation of feature annotation.</text>
</comment>
<dbReference type="CDD" id="cd00063">
    <property type="entry name" value="FN3"/>
    <property type="match status" value="2"/>
</dbReference>
<keyword evidence="2" id="KW-0675">Receptor</keyword>
<protein>
    <submittedName>
        <fullName evidence="2">Receptor-type tyrosine- phosphatase F</fullName>
    </submittedName>
</protein>
<name>A0A7D9K6F0_PARCT</name>
<reference evidence="2" key="1">
    <citation type="submission" date="2020-04" db="EMBL/GenBank/DDBJ databases">
        <authorList>
            <person name="Alioto T."/>
            <person name="Alioto T."/>
            <person name="Gomez Garrido J."/>
        </authorList>
    </citation>
    <scope>NUCLEOTIDE SEQUENCE</scope>
    <source>
        <strain evidence="2">A484AB</strain>
    </source>
</reference>
<dbReference type="Gene3D" id="3.10.250.10">
    <property type="entry name" value="SRCR-like domain"/>
    <property type="match status" value="1"/>
</dbReference>
<dbReference type="EMBL" id="CACRXK020027720">
    <property type="protein sequence ID" value="CAB4041068.1"/>
    <property type="molecule type" value="Genomic_DNA"/>
</dbReference>
<dbReference type="GO" id="GO:0043235">
    <property type="term" value="C:receptor complex"/>
    <property type="evidence" value="ECO:0007669"/>
    <property type="project" value="TreeGrafter"/>
</dbReference>
<feature type="non-terminal residue" evidence="2">
    <location>
        <position position="1"/>
    </location>
</feature>
<feature type="disulfide bond" evidence="1">
    <location>
        <begin position="75"/>
        <end position="85"/>
    </location>
</feature>
<organism evidence="2 3">
    <name type="scientific">Paramuricea clavata</name>
    <name type="common">Red gorgonian</name>
    <name type="synonym">Violescent sea-whip</name>
    <dbReference type="NCBI Taxonomy" id="317549"/>
    <lineage>
        <taxon>Eukaryota</taxon>
        <taxon>Metazoa</taxon>
        <taxon>Cnidaria</taxon>
        <taxon>Anthozoa</taxon>
        <taxon>Octocorallia</taxon>
        <taxon>Malacalcyonacea</taxon>
        <taxon>Plexauridae</taxon>
        <taxon>Paramuricea</taxon>
    </lineage>
</organism>
<evidence type="ECO:0000313" key="2">
    <source>
        <dbReference type="EMBL" id="CAB4041068.1"/>
    </source>
</evidence>
<dbReference type="SUPFAM" id="SSF49785">
    <property type="entry name" value="Galactose-binding domain-like"/>
    <property type="match status" value="1"/>
</dbReference>
<dbReference type="SUPFAM" id="SSF56487">
    <property type="entry name" value="SRCR-like"/>
    <property type="match status" value="1"/>
</dbReference>
<dbReference type="PROSITE" id="PS50022">
    <property type="entry name" value="FA58C_3"/>
    <property type="match status" value="1"/>
</dbReference>
<dbReference type="Pfam" id="PF00041">
    <property type="entry name" value="fn3"/>
    <property type="match status" value="2"/>
</dbReference>
<dbReference type="SMART" id="SM00202">
    <property type="entry name" value="SR"/>
    <property type="match status" value="1"/>
</dbReference>
<dbReference type="Pfam" id="PF00530">
    <property type="entry name" value="SRCR"/>
    <property type="match status" value="1"/>
</dbReference>
<accession>A0A7D9K6F0</accession>
<dbReference type="PANTHER" id="PTHR46957:SF1">
    <property type="entry name" value="PHOSPHATIDYLINOSITOL PHOSPHATASE PTPRQ"/>
    <property type="match status" value="1"/>
</dbReference>
<keyword evidence="3" id="KW-1185">Reference proteome</keyword>
<dbReference type="Proteomes" id="UP001152795">
    <property type="component" value="Unassembled WGS sequence"/>
</dbReference>
<dbReference type="PROSITE" id="PS50853">
    <property type="entry name" value="FN3"/>
    <property type="match status" value="2"/>
</dbReference>
<dbReference type="InterPro" id="IPR008979">
    <property type="entry name" value="Galactose-bd-like_sf"/>
</dbReference>
<dbReference type="SUPFAM" id="SSF49265">
    <property type="entry name" value="Fibronectin type III"/>
    <property type="match status" value="1"/>
</dbReference>
<evidence type="ECO:0000313" key="3">
    <source>
        <dbReference type="Proteomes" id="UP001152795"/>
    </source>
</evidence>
<dbReference type="OrthoDB" id="6418794at2759"/>
<evidence type="ECO:0000256" key="1">
    <source>
        <dbReference type="PROSITE-ProRule" id="PRU00196"/>
    </source>
</evidence>
<feature type="non-terminal residue" evidence="2">
    <location>
        <position position="591"/>
    </location>
</feature>